<keyword evidence="2" id="KW-1003">Cell membrane</keyword>
<evidence type="ECO:0000259" key="4">
    <source>
        <dbReference type="Pfam" id="PF00723"/>
    </source>
</evidence>
<evidence type="ECO:0000259" key="5">
    <source>
        <dbReference type="Pfam" id="PF19292"/>
    </source>
</evidence>
<dbReference type="GO" id="GO:0005886">
    <property type="term" value="C:plasma membrane"/>
    <property type="evidence" value="ECO:0007669"/>
    <property type="project" value="UniProtKB-SubCell"/>
</dbReference>
<comment type="pathway">
    <text evidence="2">Glycan biosynthesis; glycogen metabolism.</text>
</comment>
<organism evidence="6 7">
    <name type="scientific">Bos mutus</name>
    <name type="common">wild yak</name>
    <dbReference type="NCBI Taxonomy" id="72004"/>
    <lineage>
        <taxon>Eukaryota</taxon>
        <taxon>Metazoa</taxon>
        <taxon>Chordata</taxon>
        <taxon>Craniata</taxon>
        <taxon>Vertebrata</taxon>
        <taxon>Euteleostomi</taxon>
        <taxon>Mammalia</taxon>
        <taxon>Eutheria</taxon>
        <taxon>Laurasiatheria</taxon>
        <taxon>Artiodactyla</taxon>
        <taxon>Ruminantia</taxon>
        <taxon>Pecora</taxon>
        <taxon>Bovidae</taxon>
        <taxon>Bovinae</taxon>
        <taxon>Bos</taxon>
    </lineage>
</organism>
<keyword evidence="1 2" id="KW-0119">Carbohydrate metabolism</keyword>
<comment type="function">
    <text evidence="2">Phosphorylase b kinase catalyzes the phosphorylation of serine in certain substrates, including troponin I.</text>
</comment>
<dbReference type="InterPro" id="IPR008734">
    <property type="entry name" value="PHK_A/B_su"/>
</dbReference>
<evidence type="ECO:0000313" key="7">
    <source>
        <dbReference type="Proteomes" id="UP000011080"/>
    </source>
</evidence>
<sequence length="512" mass="58822">MNCLEGPLENDLVVYVALIAESQRLQVFLNTYGIQTQTPQQVEPIQIWAQQELVKIYRILGKTVVCYPIIFDLSDFYMSQDVLLLIDDIKNALQFIKQYWKMHGRPLFLVLIREDNIRGSRFNPILDMLAAFKKGMVGGVKVHVDRLQTLISGAVVEQLDFLRISEIEELPEFKSFEELEVPKHSKVKRQSSTSNAPEQEQKPDVTMTEWRNKLTHEILQKLNVRKMQFPHDPESVVRHAASLLSKLVDSLAPSITNVLVQGKQVTLGAFGHEEEVISNPLSPGVIKNIIYYKCNTHDEREAVIQQELVIHIGWIISNNPELFSGMLKIRIGWIIHAMEYELQIRGGNKPARDLYQLSPSEVKQLLLDILQPQQNGRCWLNRRQIDGSLNRTPPGFYDRVWQILERTPNGIIVAGRHLPQLLMVVSIVLERNPELEFQDKVDLDKLVKEAFHEFQKDESRLKEIEKQDDMTSFYNTPPLGKRGTCSYLTKVVMNLLLEGEVKPSNDDPCLVS</sequence>
<protein>
    <recommendedName>
        <fullName evidence="2">Phosphorylase b kinase regulatory subunit</fullName>
    </recommendedName>
</protein>
<dbReference type="STRING" id="72004.ENSBMUP00000021249"/>
<dbReference type="GO" id="GO:0005964">
    <property type="term" value="C:phosphorylase kinase complex"/>
    <property type="evidence" value="ECO:0007669"/>
    <property type="project" value="TreeGrafter"/>
</dbReference>
<keyword evidence="2" id="KW-0112">Calmodulin-binding</keyword>
<dbReference type="PANTHER" id="PTHR10749:SF8">
    <property type="entry name" value="PHOSPHORYLASE B KINASE REGULATORY SUBUNIT BETA"/>
    <property type="match status" value="1"/>
</dbReference>
<dbReference type="InterPro" id="IPR011613">
    <property type="entry name" value="GH15-like"/>
</dbReference>
<evidence type="ECO:0000256" key="2">
    <source>
        <dbReference type="RuleBase" id="RU364123"/>
    </source>
</evidence>
<keyword evidence="2" id="KW-0321">Glycogen metabolism</keyword>
<evidence type="ECO:0000256" key="3">
    <source>
        <dbReference type="SAM" id="MobiDB-lite"/>
    </source>
</evidence>
<comment type="subunit">
    <text evidence="2">Hexadecamer of 4 heterotetramers, each composed of alpha, beta, gamma, and delta subunits. Alpha (PHKA1 or PHKA2) and beta (PHKB) are regulatory subunits, gamma (PHKG1 or PHKG2) is the catalytic subunit, and delta is calmodulin.</text>
</comment>
<name>L8HTC7_9CETA</name>
<dbReference type="AlphaFoldDB" id="L8HTC7"/>
<dbReference type="UniPathway" id="UPA00163"/>
<gene>
    <name evidence="6" type="ORF">M91_01360</name>
</gene>
<evidence type="ECO:0000313" key="6">
    <source>
        <dbReference type="EMBL" id="ELR47158.1"/>
    </source>
</evidence>
<comment type="similarity">
    <text evidence="2">Belongs to the phosphorylase b kinase regulatory chain family.</text>
</comment>
<keyword evidence="2" id="KW-0472">Membrane</keyword>
<dbReference type="Pfam" id="PF19292">
    <property type="entry name" value="KPBB_C"/>
    <property type="match status" value="1"/>
</dbReference>
<reference evidence="6 7" key="1">
    <citation type="journal article" date="2012" name="Nat. Genet.">
        <title>The yak genome and adaptation to life at high altitude.</title>
        <authorList>
            <person name="Qiu Q."/>
            <person name="Zhang G."/>
            <person name="Ma T."/>
            <person name="Qian W."/>
            <person name="Wang J."/>
            <person name="Ye Z."/>
            <person name="Cao C."/>
            <person name="Hu Q."/>
            <person name="Kim J."/>
            <person name="Larkin D.M."/>
            <person name="Auvil L."/>
            <person name="Capitanu B."/>
            <person name="Ma J."/>
            <person name="Lewin H.A."/>
            <person name="Qian X."/>
            <person name="Lang Y."/>
            <person name="Zhou R."/>
            <person name="Wang L."/>
            <person name="Wang K."/>
            <person name="Xia J."/>
            <person name="Liao S."/>
            <person name="Pan S."/>
            <person name="Lu X."/>
            <person name="Hou H."/>
            <person name="Wang Y."/>
            <person name="Zang X."/>
            <person name="Yin Y."/>
            <person name="Ma H."/>
            <person name="Zhang J."/>
            <person name="Wang Z."/>
            <person name="Zhang Y."/>
            <person name="Zhang D."/>
            <person name="Yonezawa T."/>
            <person name="Hasegawa M."/>
            <person name="Zhong Y."/>
            <person name="Liu W."/>
            <person name="Zhang Y."/>
            <person name="Huang Z."/>
            <person name="Zhang S."/>
            <person name="Long R."/>
            <person name="Yang H."/>
            <person name="Wang J."/>
            <person name="Lenstra J.A."/>
            <person name="Cooper D.N."/>
            <person name="Wu Y."/>
            <person name="Wang J."/>
            <person name="Shi P."/>
            <person name="Wang J."/>
            <person name="Liu J."/>
        </authorList>
    </citation>
    <scope>NUCLEOTIDE SEQUENCE [LARGE SCALE GENOMIC DNA]</scope>
    <source>
        <strain evidence="7">yakQH1</strain>
    </source>
</reference>
<dbReference type="Pfam" id="PF00723">
    <property type="entry name" value="Glyco_hydro_15"/>
    <property type="match status" value="1"/>
</dbReference>
<dbReference type="InterPro" id="IPR045583">
    <property type="entry name" value="KPBA/B_C"/>
</dbReference>
<dbReference type="Proteomes" id="UP000011080">
    <property type="component" value="Unassembled WGS sequence"/>
</dbReference>
<dbReference type="EMBL" id="JH883170">
    <property type="protein sequence ID" value="ELR47158.1"/>
    <property type="molecule type" value="Genomic_DNA"/>
</dbReference>
<feature type="region of interest" description="Disordered" evidence="3">
    <location>
        <begin position="184"/>
        <end position="207"/>
    </location>
</feature>
<proteinExistence type="inferred from homology"/>
<dbReference type="PANTHER" id="PTHR10749">
    <property type="entry name" value="PHOSPHORYLASE B KINASE REGULATORY SUBUNIT"/>
    <property type="match status" value="1"/>
</dbReference>
<dbReference type="GO" id="GO:0005977">
    <property type="term" value="P:glycogen metabolic process"/>
    <property type="evidence" value="ECO:0007669"/>
    <property type="project" value="UniProtKB-UniPathway"/>
</dbReference>
<dbReference type="GO" id="GO:0005516">
    <property type="term" value="F:calmodulin binding"/>
    <property type="evidence" value="ECO:0007669"/>
    <property type="project" value="UniProtKB-KW"/>
</dbReference>
<comment type="subcellular location">
    <subcellularLocation>
        <location evidence="2">Cell membrane</location>
        <topology evidence="2">Lipid-anchor</topology>
        <orientation evidence="2">Cytoplasmic side</orientation>
    </subcellularLocation>
</comment>
<feature type="domain" description="Phosphorylase b kinase regulatory subunit alpha/beta C-terminal" evidence="5">
    <location>
        <begin position="374"/>
        <end position="414"/>
    </location>
</feature>
<evidence type="ECO:0000256" key="1">
    <source>
        <dbReference type="ARBA" id="ARBA00023277"/>
    </source>
</evidence>
<accession>L8HTC7</accession>
<feature type="domain" description="GH15-like" evidence="4">
    <location>
        <begin position="235"/>
        <end position="333"/>
    </location>
</feature>
<keyword evidence="2" id="KW-0449">Lipoprotein</keyword>
<keyword evidence="2" id="KW-0636">Prenylation</keyword>